<keyword evidence="1" id="KW-0812">Transmembrane</keyword>
<comment type="caution">
    <text evidence="2">The sequence shown here is derived from an EMBL/GenBank/DDBJ whole genome shotgun (WGS) entry which is preliminary data.</text>
</comment>
<dbReference type="EMBL" id="QRQU01000001">
    <property type="protein sequence ID" value="RHN26953.1"/>
    <property type="molecule type" value="Genomic_DNA"/>
</dbReference>
<dbReference type="Proteomes" id="UP000285725">
    <property type="component" value="Unassembled WGS sequence"/>
</dbReference>
<feature type="transmembrane region" description="Helical" evidence="1">
    <location>
        <begin position="171"/>
        <end position="196"/>
    </location>
</feature>
<evidence type="ECO:0000313" key="3">
    <source>
        <dbReference type="Proteomes" id="UP000285725"/>
    </source>
</evidence>
<name>A0AAE8ADJ8_STRPA</name>
<gene>
    <name evidence="2" type="ORF">DWZ19_00355</name>
</gene>
<organism evidence="2 3">
    <name type="scientific">Streptococcus parasanguinis</name>
    <dbReference type="NCBI Taxonomy" id="1318"/>
    <lineage>
        <taxon>Bacteria</taxon>
        <taxon>Bacillati</taxon>
        <taxon>Bacillota</taxon>
        <taxon>Bacilli</taxon>
        <taxon>Lactobacillales</taxon>
        <taxon>Streptococcaceae</taxon>
        <taxon>Streptococcus</taxon>
    </lineage>
</organism>
<sequence>MPYPFNYFASIFNFRSSFANRKKLSWFQMIFTSFFLISITLLPVALQNAQLKTYPLTTFVSDVFDPLSTDVMKDIQEHVVIKDQELTYTGTNPVHKTSKGQVILGQEAKTSEGKELTLHFDRKQLIISKENKELATVSYQAINQESLRDKKSFTQAISSDWFRENRLPVSLFLVIFSGFLSTVNYLILIVGASFFLYLTRKSRLFSLQTFKECFNCILNCLGLPILLSVFISLLFHQVFTTMIMIQNVLFVLYLAMVFYKTHFRDPDYHR</sequence>
<evidence type="ECO:0000256" key="1">
    <source>
        <dbReference type="SAM" id="Phobius"/>
    </source>
</evidence>
<feature type="transmembrane region" description="Helical" evidence="1">
    <location>
        <begin position="216"/>
        <end position="235"/>
    </location>
</feature>
<protein>
    <submittedName>
        <fullName evidence="2">DUF1189 domain-containing protein</fullName>
    </submittedName>
</protein>
<dbReference type="AlphaFoldDB" id="A0AAE8ADJ8"/>
<evidence type="ECO:0000313" key="2">
    <source>
        <dbReference type="EMBL" id="RHN26953.1"/>
    </source>
</evidence>
<accession>A0AAE8ADJ8</accession>
<keyword evidence="1" id="KW-0472">Membrane</keyword>
<keyword evidence="1" id="KW-1133">Transmembrane helix</keyword>
<feature type="transmembrane region" description="Helical" evidence="1">
    <location>
        <begin position="24"/>
        <end position="46"/>
    </location>
</feature>
<reference evidence="2 3" key="1">
    <citation type="submission" date="2018-08" db="EMBL/GenBank/DDBJ databases">
        <title>A genome reference for cultivated species of the human gut microbiota.</title>
        <authorList>
            <person name="Zou Y."/>
            <person name="Xue W."/>
            <person name="Luo G."/>
        </authorList>
    </citation>
    <scope>NUCLEOTIDE SEQUENCE [LARGE SCALE GENOMIC DNA]</scope>
    <source>
        <strain evidence="2 3">AF30-12BH</strain>
    </source>
</reference>
<proteinExistence type="predicted"/>
<feature type="transmembrane region" description="Helical" evidence="1">
    <location>
        <begin position="241"/>
        <end position="259"/>
    </location>
</feature>
<dbReference type="RefSeq" id="WP_118396252.1">
    <property type="nucleotide sequence ID" value="NZ_CABJDC010000001.1"/>
</dbReference>